<evidence type="ECO:0000256" key="1">
    <source>
        <dbReference type="ARBA" id="ARBA00000085"/>
    </source>
</evidence>
<dbReference type="Pfam" id="PF00512">
    <property type="entry name" value="HisKA"/>
    <property type="match status" value="1"/>
</dbReference>
<organism evidence="11 12">
    <name type="scientific">Algoriphagus zhangzhouensis</name>
    <dbReference type="NCBI Taxonomy" id="1073327"/>
    <lineage>
        <taxon>Bacteria</taxon>
        <taxon>Pseudomonadati</taxon>
        <taxon>Bacteroidota</taxon>
        <taxon>Cytophagia</taxon>
        <taxon>Cytophagales</taxon>
        <taxon>Cyclobacteriaceae</taxon>
        <taxon>Algoriphagus</taxon>
    </lineage>
</organism>
<dbReference type="AlphaFoldDB" id="A0A1M7ZK42"/>
<evidence type="ECO:0000256" key="3">
    <source>
        <dbReference type="ARBA" id="ARBA00022553"/>
    </source>
</evidence>
<keyword evidence="4" id="KW-0808">Transferase</keyword>
<feature type="transmembrane region" description="Helical" evidence="9">
    <location>
        <begin position="295"/>
        <end position="313"/>
    </location>
</feature>
<dbReference type="InterPro" id="IPR036097">
    <property type="entry name" value="HisK_dim/P_sf"/>
</dbReference>
<dbReference type="GO" id="GO:0005524">
    <property type="term" value="F:ATP binding"/>
    <property type="evidence" value="ECO:0007669"/>
    <property type="project" value="UniProtKB-KW"/>
</dbReference>
<keyword evidence="3" id="KW-0597">Phosphoprotein</keyword>
<keyword evidence="6 11" id="KW-0418">Kinase</keyword>
<evidence type="ECO:0000313" key="11">
    <source>
        <dbReference type="EMBL" id="SHO65285.1"/>
    </source>
</evidence>
<dbReference type="InterPro" id="IPR003661">
    <property type="entry name" value="HisK_dim/P_dom"/>
</dbReference>
<evidence type="ECO:0000256" key="4">
    <source>
        <dbReference type="ARBA" id="ARBA00022679"/>
    </source>
</evidence>
<accession>A0A1M7ZK42</accession>
<dbReference type="STRING" id="1073327.SAMN04488108_3961"/>
<dbReference type="InterPro" id="IPR005467">
    <property type="entry name" value="His_kinase_dom"/>
</dbReference>
<feature type="transmembrane region" description="Helical" evidence="9">
    <location>
        <begin position="16"/>
        <end position="36"/>
    </location>
</feature>
<evidence type="ECO:0000256" key="7">
    <source>
        <dbReference type="ARBA" id="ARBA00022840"/>
    </source>
</evidence>
<evidence type="ECO:0000256" key="6">
    <source>
        <dbReference type="ARBA" id="ARBA00022777"/>
    </source>
</evidence>
<dbReference type="SUPFAM" id="SSF47384">
    <property type="entry name" value="Homodimeric domain of signal transducing histidine kinase"/>
    <property type="match status" value="1"/>
</dbReference>
<keyword evidence="9" id="KW-1133">Transmembrane helix</keyword>
<reference evidence="12" key="1">
    <citation type="submission" date="2016-12" db="EMBL/GenBank/DDBJ databases">
        <authorList>
            <person name="Varghese N."/>
            <person name="Submissions S."/>
        </authorList>
    </citation>
    <scope>NUCLEOTIDE SEQUENCE [LARGE SCALE GENOMIC DNA]</scope>
    <source>
        <strain evidence="12">DSM 25035</strain>
    </source>
</reference>
<dbReference type="Gene3D" id="6.10.340.10">
    <property type="match status" value="1"/>
</dbReference>
<dbReference type="Pfam" id="PF02518">
    <property type="entry name" value="HATPase_c"/>
    <property type="match status" value="1"/>
</dbReference>
<keyword evidence="9" id="KW-0472">Membrane</keyword>
<feature type="transmembrane region" description="Helical" evidence="9">
    <location>
        <begin position="216"/>
        <end position="237"/>
    </location>
</feature>
<dbReference type="EMBL" id="FRXN01000007">
    <property type="protein sequence ID" value="SHO65285.1"/>
    <property type="molecule type" value="Genomic_DNA"/>
</dbReference>
<evidence type="ECO:0000256" key="2">
    <source>
        <dbReference type="ARBA" id="ARBA00012438"/>
    </source>
</evidence>
<dbReference type="InterPro" id="IPR004358">
    <property type="entry name" value="Sig_transdc_His_kin-like_C"/>
</dbReference>
<feature type="transmembrane region" description="Helical" evidence="9">
    <location>
        <begin position="415"/>
        <end position="443"/>
    </location>
</feature>
<keyword evidence="8" id="KW-0902">Two-component regulatory system</keyword>
<dbReference type="EC" id="2.7.13.3" evidence="2"/>
<keyword evidence="12" id="KW-1185">Reference proteome</keyword>
<dbReference type="InterPro" id="IPR003594">
    <property type="entry name" value="HATPase_dom"/>
</dbReference>
<feature type="transmembrane region" description="Helical" evidence="9">
    <location>
        <begin position="463"/>
        <end position="483"/>
    </location>
</feature>
<proteinExistence type="predicted"/>
<evidence type="ECO:0000259" key="10">
    <source>
        <dbReference type="PROSITE" id="PS50109"/>
    </source>
</evidence>
<evidence type="ECO:0000256" key="9">
    <source>
        <dbReference type="SAM" id="Phobius"/>
    </source>
</evidence>
<evidence type="ECO:0000256" key="8">
    <source>
        <dbReference type="ARBA" id="ARBA00023012"/>
    </source>
</evidence>
<keyword evidence="7" id="KW-0067">ATP-binding</keyword>
<dbReference type="CDD" id="cd00082">
    <property type="entry name" value="HisKA"/>
    <property type="match status" value="1"/>
</dbReference>
<dbReference type="PRINTS" id="PR00344">
    <property type="entry name" value="BCTRLSENSOR"/>
</dbReference>
<sequence>MLFLFLKQMSHNLRRLVILVSGFSLLGVLILNFFFFQESEEESFFSALQEEVQEIDREFDEDFIQILMAIGPDEAFTFGQVSVQSRHPFFILSPEKKLLFWSDFTVSLDFDQVDESKEYQLLFDPYGSYLLKNRRVSKNGSSYIVVHAFRLIWPGSIQNDYLVTGANSRLFGNSNFELKQVGEEADYTIANLAGIPMFGIDFEIGYQPAGRVGNPAILIFFISIFLLYFLLSSGFVLNRWKKGRRWQAIGYGILVVLAFRLVMLILGFPGAYFNFSLFDPTNYAASWFNPSLGDLLLNSIFGVAVAGMVLYQLASPQTHQKIKVLATKNEQRIFFVIAFGLVSLGFYLIWVLPEDLIQNSQWPLDIEAIPTFGWFEGLSFLIIFLWAAVYVLFSITLTSLLLELNNSQKDNFQDLLILGIPVGIILTFMSTWLGIAWVVHLIFQFSAIRFKLFRNIFRLGLNTFLTFFYAGLMVAIIAGISTFQTERVQLNQSKIRFANQNLIESDVMTEFFLGEIFTRVKNDLFIQNRLGDPLLSKEPIEAKIRRIYLDNYFDQFEVKVRIFSPNGQSLVNTPDDRSLKTLRDTYIKSDYVTSLKDLYFIRGTEGNVGNQFIAFIPIMRDSNNLGTLYLELKQLRVQPGSVYPKLLLDKKYSEKLDPTRYDYAIFKQGELIRNIGSFNYTNSILIERLGESKLLTTGIHTNGYHHLGIENGDELIVVSSPNQPFSYFFGNISLYFVIFVFLTFFTILIHSLFKGYKTFEFNYSTKLQLYLNFAFFFPIIIISIITVGLLANSYREDLDRQYIQKATLIRGNLASFLGDRTPDEVDQDQLNEEVVTLANTIAADIHLYDINGDLESTNRPNIFDKKLLAPRINPQAISEIVEQNQVQFVAEEEIGKLRYKSVYLAIPFSSSQGTSAILSVPFFESETELNTLIADVLSNIFNAFVIIFILFLIVSFFVSKNLTFPFRLLTQKLKTTNLENNEPMHWDSKDEIGLLVNEYNNMLFKLEASKKVLASSEKESAWKEMAKQVAHEIKNPLTPMKLTLQHLLRLEEAGRLDDLQKLRKSLETLIHQVDALSGIASSFSTFAKMPLPKNERMNFKEVVMRVLDLYKNDEKLELQFQDDSYANDIPIMGDEKLFGRVISNLIINGSQAVEEDKFPIIKVWLWMTDEAVFLEIADNGKGIPAELRDKIFIPNFSTKSTGSGLGLAIAKSGVETAGGKIWFETEVGVGTTFYLTFPIIQ</sequence>
<dbReference type="SUPFAM" id="SSF55874">
    <property type="entry name" value="ATPase domain of HSP90 chaperone/DNA topoisomerase II/histidine kinase"/>
    <property type="match status" value="1"/>
</dbReference>
<evidence type="ECO:0000313" key="12">
    <source>
        <dbReference type="Proteomes" id="UP000184609"/>
    </source>
</evidence>
<feature type="domain" description="Histidine kinase" evidence="10">
    <location>
        <begin position="1028"/>
        <end position="1241"/>
    </location>
</feature>
<feature type="transmembrane region" description="Helical" evidence="9">
    <location>
        <begin position="732"/>
        <end position="753"/>
    </location>
</feature>
<dbReference type="PANTHER" id="PTHR43065">
    <property type="entry name" value="SENSOR HISTIDINE KINASE"/>
    <property type="match status" value="1"/>
</dbReference>
<feature type="transmembrane region" description="Helical" evidence="9">
    <location>
        <begin position="940"/>
        <end position="958"/>
    </location>
</feature>
<dbReference type="PROSITE" id="PS50109">
    <property type="entry name" value="HIS_KIN"/>
    <property type="match status" value="1"/>
</dbReference>
<dbReference type="SMART" id="SM00387">
    <property type="entry name" value="HATPase_c"/>
    <property type="match status" value="1"/>
</dbReference>
<evidence type="ECO:0000256" key="5">
    <source>
        <dbReference type="ARBA" id="ARBA00022741"/>
    </source>
</evidence>
<feature type="transmembrane region" description="Helical" evidence="9">
    <location>
        <begin position="372"/>
        <end position="403"/>
    </location>
</feature>
<protein>
    <recommendedName>
        <fullName evidence="2">histidine kinase</fullName>
        <ecNumber evidence="2">2.7.13.3</ecNumber>
    </recommendedName>
</protein>
<dbReference type="Gene3D" id="3.30.565.10">
    <property type="entry name" value="Histidine kinase-like ATPase, C-terminal domain"/>
    <property type="match status" value="1"/>
</dbReference>
<name>A0A1M7ZK42_9BACT</name>
<dbReference type="GO" id="GO:0000155">
    <property type="term" value="F:phosphorelay sensor kinase activity"/>
    <property type="evidence" value="ECO:0007669"/>
    <property type="project" value="InterPro"/>
</dbReference>
<feature type="transmembrane region" description="Helical" evidence="9">
    <location>
        <begin position="773"/>
        <end position="791"/>
    </location>
</feature>
<dbReference type="SMART" id="SM00388">
    <property type="entry name" value="HisKA"/>
    <property type="match status" value="1"/>
</dbReference>
<dbReference type="InterPro" id="IPR036890">
    <property type="entry name" value="HATPase_C_sf"/>
</dbReference>
<comment type="catalytic activity">
    <reaction evidence="1">
        <text>ATP + protein L-histidine = ADP + protein N-phospho-L-histidine.</text>
        <dbReference type="EC" id="2.7.13.3"/>
    </reaction>
</comment>
<dbReference type="Proteomes" id="UP000184609">
    <property type="component" value="Unassembled WGS sequence"/>
</dbReference>
<gene>
    <name evidence="11" type="ORF">SAMN04488108_3961</name>
</gene>
<dbReference type="PANTHER" id="PTHR43065:SF10">
    <property type="entry name" value="PEROXIDE STRESS-ACTIVATED HISTIDINE KINASE MAK3"/>
    <property type="match status" value="1"/>
</dbReference>
<feature type="transmembrane region" description="Helical" evidence="9">
    <location>
        <begin position="333"/>
        <end position="352"/>
    </location>
</feature>
<keyword evidence="5" id="KW-0547">Nucleotide-binding</keyword>
<dbReference type="Gene3D" id="1.10.287.130">
    <property type="match status" value="1"/>
</dbReference>
<feature type="transmembrane region" description="Helical" evidence="9">
    <location>
        <begin position="249"/>
        <end position="275"/>
    </location>
</feature>
<keyword evidence="9" id="KW-0812">Transmembrane</keyword>